<feature type="domain" description="Sugar fermentation stimulation protein C-terminal" evidence="2">
    <location>
        <begin position="84"/>
        <end position="214"/>
    </location>
</feature>
<dbReference type="STRING" id="1048340.SAMN05444487_11929"/>
<dbReference type="Proteomes" id="UP000198534">
    <property type="component" value="Unassembled WGS sequence"/>
</dbReference>
<sequence>MAVSLPGEVVQGIFLERPNRFQAVVEIQGIREIVHVPNTGRMSGLLAPGIEVALVRSDNPKRKHPYSLTLVKKKGTWVCVYSALANRVFEDGIQGGRVRGIQGEVRREVKFGASRMDFYMEGEPPTLIEVKCVTYEENGVAMFPDAPTQRGQKHVGELIQAVEEGMGGMIAFVAFMDYVNHFTPYDRIDPVLGEQLRKADSVGIDLRAYVCSINFDGIKLEQEIPVLL</sequence>
<name>A0A1H3C1W2_9BACL</name>
<dbReference type="OrthoDB" id="9802365at2"/>
<dbReference type="InterPro" id="IPR040452">
    <property type="entry name" value="SfsA_C"/>
</dbReference>
<evidence type="ECO:0000259" key="3">
    <source>
        <dbReference type="Pfam" id="PF17746"/>
    </source>
</evidence>
<dbReference type="GO" id="GO:0003677">
    <property type="term" value="F:DNA binding"/>
    <property type="evidence" value="ECO:0007669"/>
    <property type="project" value="InterPro"/>
</dbReference>
<evidence type="ECO:0000313" key="5">
    <source>
        <dbReference type="Proteomes" id="UP000198534"/>
    </source>
</evidence>
<keyword evidence="5" id="KW-1185">Reference proteome</keyword>
<feature type="domain" description="SfsA N-terminal OB" evidence="3">
    <location>
        <begin position="15"/>
        <end position="80"/>
    </location>
</feature>
<dbReference type="InterPro" id="IPR005224">
    <property type="entry name" value="SfsA"/>
</dbReference>
<evidence type="ECO:0000256" key="1">
    <source>
        <dbReference type="HAMAP-Rule" id="MF_00095"/>
    </source>
</evidence>
<dbReference type="InterPro" id="IPR041465">
    <property type="entry name" value="SfsA_N"/>
</dbReference>
<dbReference type="PANTHER" id="PTHR30545:SF2">
    <property type="entry name" value="SUGAR FERMENTATION STIMULATION PROTEIN A"/>
    <property type="match status" value="1"/>
</dbReference>
<evidence type="ECO:0000259" key="2">
    <source>
        <dbReference type="Pfam" id="PF03749"/>
    </source>
</evidence>
<gene>
    <name evidence="1" type="primary">sfsA</name>
    <name evidence="4" type="ORF">SAMN05444487_11929</name>
</gene>
<reference evidence="4 5" key="1">
    <citation type="submission" date="2016-10" db="EMBL/GenBank/DDBJ databases">
        <authorList>
            <person name="de Groot N.N."/>
        </authorList>
    </citation>
    <scope>NUCLEOTIDE SEQUENCE [LARGE SCALE GENOMIC DNA]</scope>
    <source>
        <strain evidence="4 5">DSM 45610</strain>
    </source>
</reference>
<dbReference type="HAMAP" id="MF_00095">
    <property type="entry name" value="SfsA"/>
    <property type="match status" value="1"/>
</dbReference>
<dbReference type="PANTHER" id="PTHR30545">
    <property type="entry name" value="SUGAR FERMENTATION STIMULATION PROTEIN A"/>
    <property type="match status" value="1"/>
</dbReference>
<dbReference type="AlphaFoldDB" id="A0A1H3C1W2"/>
<organism evidence="4 5">
    <name type="scientific">Marininema mesophilum</name>
    <dbReference type="NCBI Taxonomy" id="1048340"/>
    <lineage>
        <taxon>Bacteria</taxon>
        <taxon>Bacillati</taxon>
        <taxon>Bacillota</taxon>
        <taxon>Bacilli</taxon>
        <taxon>Bacillales</taxon>
        <taxon>Thermoactinomycetaceae</taxon>
        <taxon>Marininema</taxon>
    </lineage>
</organism>
<evidence type="ECO:0000313" key="4">
    <source>
        <dbReference type="EMBL" id="SDX48051.1"/>
    </source>
</evidence>
<proteinExistence type="inferred from homology"/>
<dbReference type="NCBIfam" id="TIGR00230">
    <property type="entry name" value="sfsA"/>
    <property type="match status" value="1"/>
</dbReference>
<dbReference type="Pfam" id="PF03749">
    <property type="entry name" value="SfsA"/>
    <property type="match status" value="1"/>
</dbReference>
<dbReference type="Gene3D" id="2.40.50.580">
    <property type="match status" value="1"/>
</dbReference>
<dbReference type="RefSeq" id="WP_091742719.1">
    <property type="nucleotide sequence ID" value="NZ_FNNQ01000019.1"/>
</dbReference>
<dbReference type="Pfam" id="PF17746">
    <property type="entry name" value="SfsA_N"/>
    <property type="match status" value="1"/>
</dbReference>
<protein>
    <recommendedName>
        <fullName evidence="1">Sugar fermentation stimulation protein homolog</fullName>
    </recommendedName>
</protein>
<dbReference type="Gene3D" id="3.40.1350.60">
    <property type="match status" value="1"/>
</dbReference>
<accession>A0A1H3C1W2</accession>
<dbReference type="CDD" id="cd22359">
    <property type="entry name" value="SfsA-like_bacterial"/>
    <property type="match status" value="1"/>
</dbReference>
<dbReference type="EMBL" id="FNNQ01000019">
    <property type="protein sequence ID" value="SDX48051.1"/>
    <property type="molecule type" value="Genomic_DNA"/>
</dbReference>
<comment type="similarity">
    <text evidence="1">Belongs to the SfsA family.</text>
</comment>